<dbReference type="GO" id="GO:0007018">
    <property type="term" value="P:microtubule-based movement"/>
    <property type="evidence" value="ECO:0007669"/>
    <property type="project" value="InterPro"/>
</dbReference>
<dbReference type="InterPro" id="IPR001752">
    <property type="entry name" value="Kinesin_motor_dom"/>
</dbReference>
<evidence type="ECO:0000256" key="2">
    <source>
        <dbReference type="PROSITE-ProRule" id="PRU00283"/>
    </source>
</evidence>
<name>A0AA41V7J4_PAPNU</name>
<sequence>SEGYTTSVAKSTYLSQSASGKCINALDVTVPVPVPVRDSKFTRLHRDAFG</sequence>
<evidence type="ECO:0000313" key="4">
    <source>
        <dbReference type="EMBL" id="MCL7035192.1"/>
    </source>
</evidence>
<protein>
    <recommendedName>
        <fullName evidence="3">Kinesin motor domain-containing protein</fullName>
    </recommendedName>
</protein>
<proteinExistence type="inferred from homology"/>
<evidence type="ECO:0000313" key="5">
    <source>
        <dbReference type="Proteomes" id="UP001177140"/>
    </source>
</evidence>
<organism evidence="4 5">
    <name type="scientific">Papaver nudicaule</name>
    <name type="common">Iceland poppy</name>
    <dbReference type="NCBI Taxonomy" id="74823"/>
    <lineage>
        <taxon>Eukaryota</taxon>
        <taxon>Viridiplantae</taxon>
        <taxon>Streptophyta</taxon>
        <taxon>Embryophyta</taxon>
        <taxon>Tracheophyta</taxon>
        <taxon>Spermatophyta</taxon>
        <taxon>Magnoliopsida</taxon>
        <taxon>Ranunculales</taxon>
        <taxon>Papaveraceae</taxon>
        <taxon>Papaveroideae</taxon>
        <taxon>Papaver</taxon>
    </lineage>
</organism>
<reference evidence="4" key="1">
    <citation type="submission" date="2022-03" db="EMBL/GenBank/DDBJ databases">
        <title>A functionally conserved STORR gene fusion in Papaver species that diverged 16.8 million years ago.</title>
        <authorList>
            <person name="Catania T."/>
        </authorList>
    </citation>
    <scope>NUCLEOTIDE SEQUENCE</scope>
    <source>
        <strain evidence="4">S-191538</strain>
    </source>
</reference>
<dbReference type="GO" id="GO:0005524">
    <property type="term" value="F:ATP binding"/>
    <property type="evidence" value="ECO:0007669"/>
    <property type="project" value="InterPro"/>
</dbReference>
<evidence type="ECO:0000259" key="3">
    <source>
        <dbReference type="PROSITE" id="PS50067"/>
    </source>
</evidence>
<feature type="non-terminal residue" evidence="4">
    <location>
        <position position="50"/>
    </location>
</feature>
<keyword evidence="1" id="KW-0505">Motor protein</keyword>
<dbReference type="EMBL" id="JAJJMA010154136">
    <property type="protein sequence ID" value="MCL7035192.1"/>
    <property type="molecule type" value="Genomic_DNA"/>
</dbReference>
<feature type="domain" description="Kinesin motor" evidence="3">
    <location>
        <begin position="1"/>
        <end position="50"/>
    </location>
</feature>
<comment type="similarity">
    <text evidence="2">Belongs to the TRAFAC class myosin-kinesin ATPase superfamily. Kinesin family.</text>
</comment>
<dbReference type="AlphaFoldDB" id="A0AA41V7J4"/>
<evidence type="ECO:0000256" key="1">
    <source>
        <dbReference type="ARBA" id="ARBA00023175"/>
    </source>
</evidence>
<comment type="caution">
    <text evidence="4">The sequence shown here is derived from an EMBL/GenBank/DDBJ whole genome shotgun (WGS) entry which is preliminary data.</text>
</comment>
<gene>
    <name evidence="4" type="ORF">MKW94_003782</name>
</gene>
<dbReference type="Proteomes" id="UP001177140">
    <property type="component" value="Unassembled WGS sequence"/>
</dbReference>
<dbReference type="GO" id="GO:0008017">
    <property type="term" value="F:microtubule binding"/>
    <property type="evidence" value="ECO:0007669"/>
    <property type="project" value="InterPro"/>
</dbReference>
<feature type="non-terminal residue" evidence="4">
    <location>
        <position position="1"/>
    </location>
</feature>
<keyword evidence="5" id="KW-1185">Reference proteome</keyword>
<accession>A0AA41V7J4</accession>
<dbReference type="GO" id="GO:0003777">
    <property type="term" value="F:microtubule motor activity"/>
    <property type="evidence" value="ECO:0007669"/>
    <property type="project" value="InterPro"/>
</dbReference>
<comment type="caution">
    <text evidence="2">Lacks conserved residue(s) required for the propagation of feature annotation.</text>
</comment>
<dbReference type="PROSITE" id="PS50067">
    <property type="entry name" value="KINESIN_MOTOR_2"/>
    <property type="match status" value="1"/>
</dbReference>